<dbReference type="AlphaFoldDB" id="A0A554LHH1"/>
<dbReference type="Pfam" id="PF14528">
    <property type="entry name" value="LAGLIDADG_3"/>
    <property type="match status" value="1"/>
</dbReference>
<dbReference type="InterPro" id="IPR004860">
    <property type="entry name" value="LAGLIDADG_dom"/>
</dbReference>
<dbReference type="InterPro" id="IPR027434">
    <property type="entry name" value="Homing_endonucl"/>
</dbReference>
<dbReference type="Gene3D" id="3.10.28.10">
    <property type="entry name" value="Homing endonucleases"/>
    <property type="match status" value="1"/>
</dbReference>
<dbReference type="PROSITE" id="PS50819">
    <property type="entry name" value="INTEIN_ENDONUCLEASE"/>
    <property type="match status" value="1"/>
</dbReference>
<organism evidence="2 3">
    <name type="scientific">Candidatus Berkelbacteria bacterium Licking1014_96</name>
    <dbReference type="NCBI Taxonomy" id="2017149"/>
    <lineage>
        <taxon>Bacteria</taxon>
        <taxon>Candidatus Berkelbacteria</taxon>
    </lineage>
</organism>
<reference evidence="2 3" key="1">
    <citation type="submission" date="2017-07" db="EMBL/GenBank/DDBJ databases">
        <title>Mechanisms for carbon and nitrogen cycling indicate functional differentiation within the Candidate Phyla Radiation.</title>
        <authorList>
            <person name="Danczak R.E."/>
            <person name="Johnston M.D."/>
            <person name="Kenah C."/>
            <person name="Slattery M."/>
            <person name="Wrighton K.C."/>
            <person name="Wilkins M.J."/>
        </authorList>
    </citation>
    <scope>NUCLEOTIDE SEQUENCE [LARGE SCALE GENOMIC DNA]</scope>
    <source>
        <strain evidence="2">Licking1014_96</strain>
    </source>
</reference>
<proteinExistence type="predicted"/>
<dbReference type="EMBL" id="VMGH01000003">
    <property type="protein sequence ID" value="TSC92295.1"/>
    <property type="molecule type" value="Genomic_DNA"/>
</dbReference>
<evidence type="ECO:0000313" key="3">
    <source>
        <dbReference type="Proteomes" id="UP000318296"/>
    </source>
</evidence>
<gene>
    <name evidence="2" type="ORF">CEN92_23</name>
</gene>
<dbReference type="SUPFAM" id="SSF55608">
    <property type="entry name" value="Homing endonucleases"/>
    <property type="match status" value="1"/>
</dbReference>
<comment type="caution">
    <text evidence="2">The sequence shown here is derived from an EMBL/GenBank/DDBJ whole genome shotgun (WGS) entry which is preliminary data.</text>
</comment>
<evidence type="ECO:0000259" key="1">
    <source>
        <dbReference type="PROSITE" id="PS50819"/>
    </source>
</evidence>
<sequence>MWYVKLCVVGSIPTGPSIKMRGYNHPISVKERCLDFRKRGFSYNQIVKATRIPKTTIQNWVFDIKLSIKAKKCIQGRIAQGIVKGNQSSKRKTLKIIPQINKWTKKLVFIIAHFMFDGGGRIDGYTYYSKDISQINRMRKMMLKVFKFRPHTSFSYNDVIRDTYFSRSLVKFVDKKKKEMVSYIKKSPKKHKRCFLKAFFDDEGSVRFDQKYGNRKVRGFQDSSKLLELIKKLLSDFGIKSRIESKNEIVISNKQSIIKFQKEINFSPKIFFNSKRRNSIWKKDVEKRVVLTKMIKSYF</sequence>
<dbReference type="Proteomes" id="UP000318296">
    <property type="component" value="Unassembled WGS sequence"/>
</dbReference>
<dbReference type="InterPro" id="IPR004042">
    <property type="entry name" value="Intein_endonuc_central"/>
</dbReference>
<protein>
    <recommendedName>
        <fullName evidence="1">DOD-type homing endonuclease domain-containing protein</fullName>
    </recommendedName>
</protein>
<name>A0A554LHH1_9BACT</name>
<dbReference type="GO" id="GO:0004519">
    <property type="term" value="F:endonuclease activity"/>
    <property type="evidence" value="ECO:0007669"/>
    <property type="project" value="InterPro"/>
</dbReference>
<evidence type="ECO:0000313" key="2">
    <source>
        <dbReference type="EMBL" id="TSC92295.1"/>
    </source>
</evidence>
<accession>A0A554LHH1</accession>
<feature type="domain" description="DOD-type homing endonuclease" evidence="1">
    <location>
        <begin position="110"/>
        <end position="239"/>
    </location>
</feature>